<dbReference type="Proteomes" id="UP001596056">
    <property type="component" value="Unassembled WGS sequence"/>
</dbReference>
<name>A0ABW0SD88_9RHOB</name>
<dbReference type="InterPro" id="IPR029024">
    <property type="entry name" value="TerB-like"/>
</dbReference>
<evidence type="ECO:0000313" key="1">
    <source>
        <dbReference type="EMBL" id="MFC5566880.1"/>
    </source>
</evidence>
<reference evidence="2" key="1">
    <citation type="journal article" date="2019" name="Int. J. Syst. Evol. Microbiol.">
        <title>The Global Catalogue of Microorganisms (GCM) 10K type strain sequencing project: providing services to taxonomists for standard genome sequencing and annotation.</title>
        <authorList>
            <consortium name="The Broad Institute Genomics Platform"/>
            <consortium name="The Broad Institute Genome Sequencing Center for Infectious Disease"/>
            <person name="Wu L."/>
            <person name="Ma J."/>
        </authorList>
    </citation>
    <scope>NUCLEOTIDE SEQUENCE [LARGE SCALE GENOMIC DNA]</scope>
    <source>
        <strain evidence="2">KACC 11588</strain>
    </source>
</reference>
<sequence>MDTPARSFLDRLLTEGRALARQGEDAAAQRLGVGEDPASRQRLRQTGMAGGAALGVLAMLLGGRRHSRFSRNALLMGGLGALAKVAADAWARQGGTSEGRSLADLSEDEAEVRARTLLFAMVSAAKADGHIDEEEHSAIDAEVEDLPSAVKGLLGEAIAAPADPEAIAARVRGGAEGREVYAASALMCGRDHPLEVDYLDRLARALGIPDEEARRIEGELAGAPA</sequence>
<dbReference type="InterPro" id="IPR007486">
    <property type="entry name" value="YebE"/>
</dbReference>
<accession>A0ABW0SD88</accession>
<dbReference type="Gene3D" id="1.10.3680.10">
    <property type="entry name" value="TerB-like"/>
    <property type="match status" value="1"/>
</dbReference>
<organism evidence="1 2">
    <name type="scientific">Rubellimicrobium aerolatum</name>
    <dbReference type="NCBI Taxonomy" id="490979"/>
    <lineage>
        <taxon>Bacteria</taxon>
        <taxon>Pseudomonadati</taxon>
        <taxon>Pseudomonadota</taxon>
        <taxon>Alphaproteobacteria</taxon>
        <taxon>Rhodobacterales</taxon>
        <taxon>Roseobacteraceae</taxon>
        <taxon>Rubellimicrobium</taxon>
    </lineage>
</organism>
<proteinExistence type="predicted"/>
<dbReference type="Pfam" id="PF04391">
    <property type="entry name" value="DUF533"/>
    <property type="match status" value="1"/>
</dbReference>
<dbReference type="SUPFAM" id="SSF158682">
    <property type="entry name" value="TerB-like"/>
    <property type="match status" value="1"/>
</dbReference>
<comment type="caution">
    <text evidence="1">The sequence shown here is derived from an EMBL/GenBank/DDBJ whole genome shotgun (WGS) entry which is preliminary data.</text>
</comment>
<dbReference type="CDD" id="cd07178">
    <property type="entry name" value="terB_like_YebE"/>
    <property type="match status" value="1"/>
</dbReference>
<dbReference type="RefSeq" id="WP_209841647.1">
    <property type="nucleotide sequence ID" value="NZ_JAGGJP010000011.1"/>
</dbReference>
<keyword evidence="2" id="KW-1185">Reference proteome</keyword>
<evidence type="ECO:0000313" key="2">
    <source>
        <dbReference type="Proteomes" id="UP001596056"/>
    </source>
</evidence>
<gene>
    <name evidence="1" type="ORF">ACFPOC_10710</name>
</gene>
<protein>
    <submittedName>
        <fullName evidence="1">Tellurite resistance TerB family protein</fullName>
    </submittedName>
</protein>
<dbReference type="EMBL" id="JBHSNA010000008">
    <property type="protein sequence ID" value="MFC5566880.1"/>
    <property type="molecule type" value="Genomic_DNA"/>
</dbReference>